<dbReference type="InterPro" id="IPR000415">
    <property type="entry name" value="Nitroreductase-like"/>
</dbReference>
<reference evidence="4" key="1">
    <citation type="submission" date="2020-10" db="EMBL/GenBank/DDBJ databases">
        <authorList>
            <person name="Gilroy R."/>
        </authorList>
    </citation>
    <scope>NUCLEOTIDE SEQUENCE</scope>
    <source>
        <strain evidence="4">21143</strain>
    </source>
</reference>
<evidence type="ECO:0000256" key="1">
    <source>
        <dbReference type="ARBA" id="ARBA00007118"/>
    </source>
</evidence>
<protein>
    <submittedName>
        <fullName evidence="4">Nitroreductase family protein</fullName>
    </submittedName>
</protein>
<dbReference type="Pfam" id="PF00881">
    <property type="entry name" value="Nitroreductase"/>
    <property type="match status" value="2"/>
</dbReference>
<dbReference type="SUPFAM" id="SSF55469">
    <property type="entry name" value="FMN-dependent nitroreductase-like"/>
    <property type="match status" value="1"/>
</dbReference>
<dbReference type="Proteomes" id="UP000886722">
    <property type="component" value="Unassembled WGS sequence"/>
</dbReference>
<accession>A0A9D1GFR4</accession>
<dbReference type="EMBL" id="DVKT01000051">
    <property type="protein sequence ID" value="HIT39712.1"/>
    <property type="molecule type" value="Genomic_DNA"/>
</dbReference>
<evidence type="ECO:0000313" key="5">
    <source>
        <dbReference type="Proteomes" id="UP000886722"/>
    </source>
</evidence>
<dbReference type="InterPro" id="IPR029479">
    <property type="entry name" value="Nitroreductase"/>
</dbReference>
<dbReference type="Gene3D" id="3.40.109.10">
    <property type="entry name" value="NADH Oxidase"/>
    <property type="match status" value="1"/>
</dbReference>
<gene>
    <name evidence="4" type="ORF">IAD06_06715</name>
</gene>
<feature type="domain" description="Nitroreductase" evidence="3">
    <location>
        <begin position="9"/>
        <end position="60"/>
    </location>
</feature>
<evidence type="ECO:0000259" key="3">
    <source>
        <dbReference type="Pfam" id="PF00881"/>
    </source>
</evidence>
<proteinExistence type="inferred from homology"/>
<reference evidence="4" key="2">
    <citation type="journal article" date="2021" name="PeerJ">
        <title>Extensive microbial diversity within the chicken gut microbiome revealed by metagenomics and culture.</title>
        <authorList>
            <person name="Gilroy R."/>
            <person name="Ravi A."/>
            <person name="Getino M."/>
            <person name="Pursley I."/>
            <person name="Horton D.L."/>
            <person name="Alikhan N.F."/>
            <person name="Baker D."/>
            <person name="Gharbi K."/>
            <person name="Hall N."/>
            <person name="Watson M."/>
            <person name="Adriaenssens E.M."/>
            <person name="Foster-Nyarko E."/>
            <person name="Jarju S."/>
            <person name="Secka A."/>
            <person name="Antonio M."/>
            <person name="Oren A."/>
            <person name="Chaudhuri R.R."/>
            <person name="La Ragione R."/>
            <person name="Hildebrand F."/>
            <person name="Pallen M.J."/>
        </authorList>
    </citation>
    <scope>NUCLEOTIDE SEQUENCE</scope>
    <source>
        <strain evidence="4">21143</strain>
    </source>
</reference>
<name>A0A9D1GFR4_9BACT</name>
<organism evidence="4 5">
    <name type="scientific">Candidatus Caccoplasma intestinavium</name>
    <dbReference type="NCBI Taxonomy" id="2840716"/>
    <lineage>
        <taxon>Bacteria</taxon>
        <taxon>Pseudomonadati</taxon>
        <taxon>Bacteroidota</taxon>
        <taxon>Bacteroidia</taxon>
        <taxon>Bacteroidales</taxon>
        <taxon>Bacteroidaceae</taxon>
        <taxon>Bacteroidaceae incertae sedis</taxon>
        <taxon>Candidatus Caccoplasma</taxon>
    </lineage>
</organism>
<evidence type="ECO:0000256" key="2">
    <source>
        <dbReference type="ARBA" id="ARBA00023002"/>
    </source>
</evidence>
<dbReference type="CDD" id="cd02151">
    <property type="entry name" value="nitroreductase"/>
    <property type="match status" value="1"/>
</dbReference>
<dbReference type="GO" id="GO:0016491">
    <property type="term" value="F:oxidoreductase activity"/>
    <property type="evidence" value="ECO:0007669"/>
    <property type="project" value="UniProtKB-KW"/>
</dbReference>
<comment type="caution">
    <text evidence="4">The sequence shown here is derived from an EMBL/GenBank/DDBJ whole genome shotgun (WGS) entry which is preliminary data.</text>
</comment>
<comment type="similarity">
    <text evidence="1">Belongs to the nitroreductase family.</text>
</comment>
<sequence>MKDFHELLRLRRSTRKFTEQEIASDDVKTIMEAALMAPSSKRSLSWEFVLVEDAEKLERLSVCKDNGAKLIAGAKLAVVVLGDPMKSDVWIEDASIAATLIQLQAEELGLGSCWVQVRGRYGENGESAEDFVRELLNIPLPMQVLAIIALGHKAETKTPFDPEKAAWEKVHIGQW</sequence>
<feature type="domain" description="Nitroreductase" evidence="3">
    <location>
        <begin position="70"/>
        <end position="152"/>
    </location>
</feature>
<keyword evidence="2" id="KW-0560">Oxidoreductase</keyword>
<dbReference type="AlphaFoldDB" id="A0A9D1GFR4"/>
<evidence type="ECO:0000313" key="4">
    <source>
        <dbReference type="EMBL" id="HIT39712.1"/>
    </source>
</evidence>
<dbReference type="PANTHER" id="PTHR43673:SF10">
    <property type="entry name" value="NADH DEHYDROGENASE_NAD(P)H NITROREDUCTASE XCC3605-RELATED"/>
    <property type="match status" value="1"/>
</dbReference>
<dbReference type="PANTHER" id="PTHR43673">
    <property type="entry name" value="NAD(P)H NITROREDUCTASE YDGI-RELATED"/>
    <property type="match status" value="1"/>
</dbReference>